<evidence type="ECO:0000256" key="1">
    <source>
        <dbReference type="ARBA" id="ARBA00012807"/>
    </source>
</evidence>
<dbReference type="PROSITE" id="PS51684">
    <property type="entry name" value="SAM_MT_TRM5_TYW2"/>
    <property type="match status" value="1"/>
</dbReference>
<dbReference type="PANTHER" id="PTHR23245">
    <property type="entry name" value="TRNA METHYLTRANSFERASE"/>
    <property type="match status" value="1"/>
</dbReference>
<proteinExistence type="predicted"/>
<evidence type="ECO:0000256" key="9">
    <source>
        <dbReference type="ARBA" id="ARBA00047783"/>
    </source>
</evidence>
<keyword evidence="4 11" id="KW-0808">Transferase</keyword>
<evidence type="ECO:0000256" key="4">
    <source>
        <dbReference type="ARBA" id="ARBA00022679"/>
    </source>
</evidence>
<dbReference type="InterPro" id="IPR056744">
    <property type="entry name" value="TRM5/TYW2-like_N"/>
</dbReference>
<dbReference type="GO" id="GO:0002939">
    <property type="term" value="P:tRNA N1-guanine methylation"/>
    <property type="evidence" value="ECO:0007669"/>
    <property type="project" value="TreeGrafter"/>
</dbReference>
<organism evidence="11">
    <name type="scientific">uncultured marine thaumarchaeote KM3_16_C11</name>
    <dbReference type="NCBI Taxonomy" id="1456043"/>
    <lineage>
        <taxon>Archaea</taxon>
        <taxon>Nitrososphaerota</taxon>
        <taxon>environmental samples</taxon>
    </lineage>
</organism>
<dbReference type="GO" id="GO:0005737">
    <property type="term" value="C:cytoplasm"/>
    <property type="evidence" value="ECO:0007669"/>
    <property type="project" value="TreeGrafter"/>
</dbReference>
<evidence type="ECO:0000313" key="11">
    <source>
        <dbReference type="EMBL" id="AIF03915.1"/>
    </source>
</evidence>
<comment type="catalytic activity">
    <reaction evidence="9">
        <text>guanosine(37) in tRNA + S-adenosyl-L-methionine = N(1)-methylguanosine(37) in tRNA + S-adenosyl-L-homocysteine + H(+)</text>
        <dbReference type="Rhea" id="RHEA:36899"/>
        <dbReference type="Rhea" id="RHEA-COMP:10145"/>
        <dbReference type="Rhea" id="RHEA-COMP:10147"/>
        <dbReference type="ChEBI" id="CHEBI:15378"/>
        <dbReference type="ChEBI" id="CHEBI:57856"/>
        <dbReference type="ChEBI" id="CHEBI:59789"/>
        <dbReference type="ChEBI" id="CHEBI:73542"/>
        <dbReference type="ChEBI" id="CHEBI:74269"/>
        <dbReference type="EC" id="2.1.1.228"/>
    </reaction>
</comment>
<evidence type="ECO:0000256" key="7">
    <source>
        <dbReference type="ARBA" id="ARBA00029736"/>
    </source>
</evidence>
<keyword evidence="6" id="KW-0819">tRNA processing</keyword>
<evidence type="ECO:0000259" key="10">
    <source>
        <dbReference type="PROSITE" id="PS51684"/>
    </source>
</evidence>
<keyword evidence="2" id="KW-0963">Cytoplasm</keyword>
<dbReference type="EMBL" id="KF900693">
    <property type="protein sequence ID" value="AIF03915.1"/>
    <property type="molecule type" value="Genomic_DNA"/>
</dbReference>
<dbReference type="SUPFAM" id="SSF53335">
    <property type="entry name" value="S-adenosyl-L-methionine-dependent methyltransferases"/>
    <property type="match status" value="1"/>
</dbReference>
<gene>
    <name evidence="11" type="primary">TRM5</name>
    <name evidence="11" type="synonym">TRMT5</name>
</gene>
<evidence type="ECO:0000256" key="3">
    <source>
        <dbReference type="ARBA" id="ARBA00022603"/>
    </source>
</evidence>
<reference evidence="11" key="1">
    <citation type="journal article" date="2014" name="Genome Biol. Evol.">
        <title>Pangenome evidence for extensive interdomain horizontal transfer affecting lineage core and shell genes in uncultured planktonic thaumarchaeota and euryarchaeota.</title>
        <authorList>
            <person name="Deschamps P."/>
            <person name="Zivanovic Y."/>
            <person name="Moreira D."/>
            <person name="Rodriguez-Valera F."/>
            <person name="Lopez-Garcia P."/>
        </authorList>
    </citation>
    <scope>NUCLEOTIDE SEQUENCE</scope>
</reference>
<dbReference type="Gene3D" id="3.40.50.150">
    <property type="entry name" value="Vaccinia Virus protein VP39"/>
    <property type="match status" value="1"/>
</dbReference>
<dbReference type="Pfam" id="PF02475">
    <property type="entry name" value="TRM5-TYW2_MTfase"/>
    <property type="match status" value="1"/>
</dbReference>
<dbReference type="EC" id="2.1.1.228" evidence="1"/>
<dbReference type="InterPro" id="IPR056743">
    <property type="entry name" value="TRM5-TYW2-like_MTfase"/>
</dbReference>
<dbReference type="CDD" id="cd02440">
    <property type="entry name" value="AdoMet_MTases"/>
    <property type="match status" value="1"/>
</dbReference>
<evidence type="ECO:0000256" key="6">
    <source>
        <dbReference type="ARBA" id="ARBA00022694"/>
    </source>
</evidence>
<evidence type="ECO:0000256" key="2">
    <source>
        <dbReference type="ARBA" id="ARBA00022490"/>
    </source>
</evidence>
<dbReference type="FunFam" id="3.30.300.110:FF:000001">
    <property type="entry name" value="tRNA (guanine(37)-N1)-methyltransferase"/>
    <property type="match status" value="1"/>
</dbReference>
<name>A0A075GLC1_9ARCH</name>
<keyword evidence="5" id="KW-0949">S-adenosyl-L-methionine</keyword>
<dbReference type="GO" id="GO:0052906">
    <property type="term" value="F:tRNA (guanine(37)-N1)-methyltransferase activity"/>
    <property type="evidence" value="ECO:0007669"/>
    <property type="project" value="UniProtKB-EC"/>
</dbReference>
<evidence type="ECO:0000256" key="8">
    <source>
        <dbReference type="ARBA" id="ARBA00033392"/>
    </source>
</evidence>
<dbReference type="PANTHER" id="PTHR23245:SF36">
    <property type="entry name" value="TRNA (GUANINE(37)-N1)-METHYLTRANSFERASE"/>
    <property type="match status" value="1"/>
</dbReference>
<accession>A0A075GLC1</accession>
<dbReference type="InterPro" id="IPR029063">
    <property type="entry name" value="SAM-dependent_MTases_sf"/>
</dbReference>
<feature type="domain" description="SAM-dependent methyltransferase TRM5/TYW2-type" evidence="10">
    <location>
        <begin position="25"/>
        <end position="278"/>
    </location>
</feature>
<dbReference type="Pfam" id="PF25133">
    <property type="entry name" value="TYW2_N_2"/>
    <property type="match status" value="1"/>
</dbReference>
<protein>
    <recommendedName>
        <fullName evidence="1">tRNA (guanine(37)-N(1))-methyltransferase</fullName>
        <ecNumber evidence="1">2.1.1.228</ecNumber>
    </recommendedName>
    <alternativeName>
        <fullName evidence="7">M1G-methyltransferase</fullName>
    </alternativeName>
    <alternativeName>
        <fullName evidence="8">tRNA [GM37] methyltransferase</fullName>
    </alternativeName>
</protein>
<sequence length="278" mass="31069">MSRMLKKTLESVLSAKESDELISAFDQIGHIIIIRIPDSLTSKKKLIGETLLDQVKSAKSIFYQSSSVDGEFRTRDLEILAGEDKTETEYKESGCRFFIDVRNVFFSPRLSSERTRIAEFVNDGEVVVNMFGGVGIFSIIAAKMKKCTVFNIDINPFATKLCKKNIAINRLVGNVISIHGDASQVISSQLENKSDRTLMLLPEKSDEFLNSAILSTKNGGIIHYYSHIHADKKSDAAKLSEQHYMQTAPVQSTILGSKIVRPIGPRFYQTVVDVKIKK</sequence>
<dbReference type="Gene3D" id="3.30.300.110">
    <property type="entry name" value="Met-10+ protein-like domains"/>
    <property type="match status" value="1"/>
</dbReference>
<keyword evidence="3 11" id="KW-0489">Methyltransferase</keyword>
<dbReference type="InterPro" id="IPR030382">
    <property type="entry name" value="MeTrfase_TRM5/TYW2"/>
</dbReference>
<dbReference type="AlphaFoldDB" id="A0A075GLC1"/>
<evidence type="ECO:0000256" key="5">
    <source>
        <dbReference type="ARBA" id="ARBA00022691"/>
    </source>
</evidence>